<feature type="region of interest" description="Disordered" evidence="1">
    <location>
        <begin position="102"/>
        <end position="238"/>
    </location>
</feature>
<evidence type="ECO:0000313" key="2">
    <source>
        <dbReference type="EMBL" id="RBP99630.1"/>
    </source>
</evidence>
<keyword evidence="3" id="KW-1185">Reference proteome</keyword>
<protein>
    <recommendedName>
        <fullName evidence="4">DUF3073 domain-containing protein</fullName>
    </recommendedName>
</protein>
<feature type="compositionally biased region" description="Low complexity" evidence="1">
    <location>
        <begin position="139"/>
        <end position="223"/>
    </location>
</feature>
<feature type="compositionally biased region" description="Basic and acidic residues" evidence="1">
    <location>
        <begin position="62"/>
        <end position="79"/>
    </location>
</feature>
<dbReference type="AlphaFoldDB" id="A0A366KD34"/>
<dbReference type="Proteomes" id="UP000252345">
    <property type="component" value="Unassembled WGS sequence"/>
</dbReference>
<evidence type="ECO:0000313" key="3">
    <source>
        <dbReference type="Proteomes" id="UP000252345"/>
    </source>
</evidence>
<proteinExistence type="predicted"/>
<sequence length="238" mass="24268">MGRGRQKAKQTKIARKLKYLTTDTDYDQLAKELRQRESGEARTDPFEVVEEQFGAGKGKGKGHTESSDREADNAADRVTADLPVVDDDLDDYARWAAEAAAKATSGEIPAVAPKRKPIPIPVPSVLKRKPVGKSDAKPAAISGSSAGEAAKATGKSPASGKSGSAKKAAAAVTKPAAKGAKATKTAKTAKAGAAKKASAGKSATTTAAKAKPKTKSTATGRTARSSKKKAAPTTATAA</sequence>
<reference evidence="2 3" key="1">
    <citation type="submission" date="2017-10" db="EMBL/GenBank/DDBJ databases">
        <title>Bifidobacterium xylocopum sp. nov. and Bifidobacterium aemilianum sp. nov., from the carpenter bee (Xylocopa violacea) digestive tract.</title>
        <authorList>
            <person name="Alberoni D."/>
            <person name="Baffoni L."/>
            <person name="Di Gioia D."/>
            <person name="Gaggia F."/>
            <person name="Biavati B."/>
        </authorList>
    </citation>
    <scope>NUCLEOTIDE SEQUENCE [LARGE SCALE GENOMIC DNA]</scope>
    <source>
        <strain evidence="2 3">XV2</strain>
    </source>
</reference>
<accession>A0A366KD34</accession>
<evidence type="ECO:0000256" key="1">
    <source>
        <dbReference type="SAM" id="MobiDB-lite"/>
    </source>
</evidence>
<dbReference type="EMBL" id="PDCH01000003">
    <property type="protein sequence ID" value="RBP99630.1"/>
    <property type="molecule type" value="Genomic_DNA"/>
</dbReference>
<dbReference type="OrthoDB" id="3243206at2"/>
<feature type="region of interest" description="Disordered" evidence="1">
    <location>
        <begin position="33"/>
        <end position="82"/>
    </location>
</feature>
<dbReference type="Pfam" id="PF11273">
    <property type="entry name" value="DUF3073"/>
    <property type="match status" value="1"/>
</dbReference>
<dbReference type="InterPro" id="IPR021426">
    <property type="entry name" value="DUF3073"/>
</dbReference>
<name>A0A366KD34_9BIFI</name>
<comment type="caution">
    <text evidence="2">The sequence shown here is derived from an EMBL/GenBank/DDBJ whole genome shotgun (WGS) entry which is preliminary data.</text>
</comment>
<gene>
    <name evidence="2" type="ORF">CRD59_02520</name>
</gene>
<feature type="compositionally biased region" description="Basic and acidic residues" evidence="1">
    <location>
        <begin position="33"/>
        <end position="45"/>
    </location>
</feature>
<evidence type="ECO:0008006" key="4">
    <source>
        <dbReference type="Google" id="ProtNLM"/>
    </source>
</evidence>
<organism evidence="2 3">
    <name type="scientific">Bifidobacterium xylocopae</name>
    <dbReference type="NCBI Taxonomy" id="2493119"/>
    <lineage>
        <taxon>Bacteria</taxon>
        <taxon>Bacillati</taxon>
        <taxon>Actinomycetota</taxon>
        <taxon>Actinomycetes</taxon>
        <taxon>Bifidobacteriales</taxon>
        <taxon>Bifidobacteriaceae</taxon>
        <taxon>Bifidobacterium</taxon>
    </lineage>
</organism>